<dbReference type="AlphaFoldDB" id="A0AAF0ZAY3"/>
<dbReference type="InterPro" id="IPR009560">
    <property type="entry name" value="DUF1176"/>
</dbReference>
<organism evidence="1">
    <name type="scientific">Cyanobacterium aponinum AL20115</name>
    <dbReference type="NCBI Taxonomy" id="3090662"/>
    <lineage>
        <taxon>Bacteria</taxon>
        <taxon>Bacillati</taxon>
        <taxon>Cyanobacteriota</taxon>
        <taxon>Cyanophyceae</taxon>
        <taxon>Oscillatoriophycideae</taxon>
        <taxon>Chroococcales</taxon>
        <taxon>Geminocystaceae</taxon>
        <taxon>Cyanobacterium</taxon>
    </lineage>
</organism>
<gene>
    <name evidence="1" type="ORF">SAY89_17735</name>
</gene>
<name>A0AAF0ZAY3_9CHRO</name>
<reference evidence="1" key="1">
    <citation type="submission" date="2023-11" db="EMBL/GenBank/DDBJ databases">
        <title>Genome sequence of Cyanobacterium aponinum BCRC AL20115.</title>
        <authorList>
            <person name="Chang H.-Y."/>
            <person name="Lin K.-M."/>
            <person name="Hsueh H.-T."/>
            <person name="Chu H.-A."/>
            <person name="Kuo C.-H."/>
        </authorList>
    </citation>
    <scope>NUCLEOTIDE SEQUENCE</scope>
    <source>
        <strain evidence="1">AL20115</strain>
    </source>
</reference>
<dbReference type="EMBL" id="CP138348">
    <property type="protein sequence ID" value="WPF88608.1"/>
    <property type="molecule type" value="Genomic_DNA"/>
</dbReference>
<dbReference type="RefSeq" id="WP_320001539.1">
    <property type="nucleotide sequence ID" value="NZ_CP138348.1"/>
</dbReference>
<evidence type="ECO:0000313" key="1">
    <source>
        <dbReference type="EMBL" id="WPF88608.1"/>
    </source>
</evidence>
<accession>A0AAF0ZAY3</accession>
<sequence length="178" mass="20684">MFSCQKETRENSELEAIIITPEEKQVIISKIYENQKDIKLCNQERDQALSIDSAEIYPLKENQYLVEILCFLGAYQGNYQYLSYNRVNSAIEKISFATFRDNPQNLQLTNTFTLNGSPEFDPISQTLSLETKSRGLGDCGSFVVYQWQNSEFTLREYRYKSDCDGVYLSPEKYPLIYP</sequence>
<dbReference type="Pfam" id="PF06674">
    <property type="entry name" value="DUF1176"/>
    <property type="match status" value="1"/>
</dbReference>
<proteinExistence type="predicted"/>
<protein>
    <submittedName>
        <fullName evidence="1">DUF1176 domain-containing protein</fullName>
    </submittedName>
</protein>